<accession>A0ACA9SVF9</accession>
<evidence type="ECO:0000313" key="2">
    <source>
        <dbReference type="Proteomes" id="UP000789920"/>
    </source>
</evidence>
<feature type="non-terminal residue" evidence="1">
    <location>
        <position position="1"/>
    </location>
</feature>
<gene>
    <name evidence="1" type="ORF">RPERSI_LOCUS35084</name>
</gene>
<comment type="caution">
    <text evidence="1">The sequence shown here is derived from an EMBL/GenBank/DDBJ whole genome shotgun (WGS) entry which is preliminary data.</text>
</comment>
<dbReference type="Proteomes" id="UP000789920">
    <property type="component" value="Unassembled WGS sequence"/>
</dbReference>
<sequence>STGNNEPPQTSKEENENLPLSSNWSARKIKCTSEISNNKIVKRLSNRSNNANAKNQ</sequence>
<organism evidence="1 2">
    <name type="scientific">Racocetra persica</name>
    <dbReference type="NCBI Taxonomy" id="160502"/>
    <lineage>
        <taxon>Eukaryota</taxon>
        <taxon>Fungi</taxon>
        <taxon>Fungi incertae sedis</taxon>
        <taxon>Mucoromycota</taxon>
        <taxon>Glomeromycotina</taxon>
        <taxon>Glomeromycetes</taxon>
        <taxon>Diversisporales</taxon>
        <taxon>Gigasporaceae</taxon>
        <taxon>Racocetra</taxon>
    </lineage>
</organism>
<proteinExistence type="predicted"/>
<name>A0ACA9SVF9_9GLOM</name>
<reference evidence="1" key="1">
    <citation type="submission" date="2021-06" db="EMBL/GenBank/DDBJ databases">
        <authorList>
            <person name="Kallberg Y."/>
            <person name="Tangrot J."/>
            <person name="Rosling A."/>
        </authorList>
    </citation>
    <scope>NUCLEOTIDE SEQUENCE</scope>
    <source>
        <strain evidence="1">MA461A</strain>
    </source>
</reference>
<dbReference type="EMBL" id="CAJVQC010160345">
    <property type="protein sequence ID" value="CAG8848360.1"/>
    <property type="molecule type" value="Genomic_DNA"/>
</dbReference>
<keyword evidence="2" id="KW-1185">Reference proteome</keyword>
<evidence type="ECO:0000313" key="1">
    <source>
        <dbReference type="EMBL" id="CAG8848360.1"/>
    </source>
</evidence>
<protein>
    <submittedName>
        <fullName evidence="1">23544_t:CDS:1</fullName>
    </submittedName>
</protein>
<feature type="non-terminal residue" evidence="1">
    <location>
        <position position="56"/>
    </location>
</feature>